<feature type="domain" description="Serine aminopeptidase S33" evidence="1">
    <location>
        <begin position="73"/>
        <end position="307"/>
    </location>
</feature>
<gene>
    <name evidence="3" type="primary">Mgll</name>
    <name evidence="3" type="ORF">TNIN_296691</name>
</gene>
<organism evidence="3 4">
    <name type="scientific">Trichonephila inaurata madagascariensis</name>
    <dbReference type="NCBI Taxonomy" id="2747483"/>
    <lineage>
        <taxon>Eukaryota</taxon>
        <taxon>Metazoa</taxon>
        <taxon>Ecdysozoa</taxon>
        <taxon>Arthropoda</taxon>
        <taxon>Chelicerata</taxon>
        <taxon>Arachnida</taxon>
        <taxon>Araneae</taxon>
        <taxon>Araneomorphae</taxon>
        <taxon>Entelegynae</taxon>
        <taxon>Araneoidea</taxon>
        <taxon>Nephilidae</taxon>
        <taxon>Trichonephila</taxon>
        <taxon>Trichonephila inaurata</taxon>
    </lineage>
</organism>
<dbReference type="FunFam" id="3.40.50.1820:FF:000117">
    <property type="entry name" value="Monoglyceride lipase, putative"/>
    <property type="match status" value="1"/>
</dbReference>
<evidence type="ECO:0000313" key="4">
    <source>
        <dbReference type="Proteomes" id="UP000886998"/>
    </source>
</evidence>
<dbReference type="InterPro" id="IPR022742">
    <property type="entry name" value="Hydrolase_4"/>
</dbReference>
<protein>
    <submittedName>
        <fullName evidence="3">Monoglyceride lipase</fullName>
    </submittedName>
</protein>
<feature type="domain" description="Mos1 transposase HTH" evidence="2">
    <location>
        <begin position="12"/>
        <end position="60"/>
    </location>
</feature>
<dbReference type="Proteomes" id="UP000886998">
    <property type="component" value="Unassembled WGS sequence"/>
</dbReference>
<dbReference type="InterPro" id="IPR000073">
    <property type="entry name" value="AB_hydrolase_1"/>
</dbReference>
<dbReference type="EMBL" id="BMAV01012979">
    <property type="protein sequence ID" value="GFY60104.1"/>
    <property type="molecule type" value="Genomic_DNA"/>
</dbReference>
<evidence type="ECO:0000259" key="1">
    <source>
        <dbReference type="Pfam" id="PF12146"/>
    </source>
</evidence>
<dbReference type="AlphaFoldDB" id="A0A8X6XWR4"/>
<reference evidence="3" key="1">
    <citation type="submission" date="2020-08" db="EMBL/GenBank/DDBJ databases">
        <title>Multicomponent nature underlies the extraordinary mechanical properties of spider dragline silk.</title>
        <authorList>
            <person name="Kono N."/>
            <person name="Nakamura H."/>
            <person name="Mori M."/>
            <person name="Yoshida Y."/>
            <person name="Ohtoshi R."/>
            <person name="Malay A.D."/>
            <person name="Moran D.A.P."/>
            <person name="Tomita M."/>
            <person name="Numata K."/>
            <person name="Arakawa K."/>
        </authorList>
    </citation>
    <scope>NUCLEOTIDE SEQUENCE</scope>
</reference>
<dbReference type="InterPro" id="IPR029058">
    <property type="entry name" value="AB_hydrolase_fold"/>
</dbReference>
<proteinExistence type="predicted"/>
<accession>A0A8X6XWR4</accession>
<dbReference type="InterPro" id="IPR041426">
    <property type="entry name" value="Mos1_HTH"/>
</dbReference>
<dbReference type="SUPFAM" id="SSF53474">
    <property type="entry name" value="alpha/beta-Hydrolases"/>
    <property type="match status" value="1"/>
</dbReference>
<dbReference type="Pfam" id="PF12146">
    <property type="entry name" value="Hydrolase_4"/>
    <property type="match status" value="1"/>
</dbReference>
<dbReference type="Pfam" id="PF17906">
    <property type="entry name" value="HTH_48"/>
    <property type="match status" value="1"/>
</dbReference>
<dbReference type="Gene3D" id="3.40.50.1820">
    <property type="entry name" value="alpha/beta hydrolase"/>
    <property type="match status" value="1"/>
</dbReference>
<dbReference type="InterPro" id="IPR051044">
    <property type="entry name" value="MAG_DAG_Lipase"/>
</dbReference>
<name>A0A8X6XWR4_9ARAC</name>
<dbReference type="PRINTS" id="PR00111">
    <property type="entry name" value="ABHYDROLASE"/>
</dbReference>
<comment type="caution">
    <text evidence="3">The sequence shown here is derived from an EMBL/GenBank/DDBJ whole genome shotgun (WGS) entry which is preliminary data.</text>
</comment>
<sequence>MERRCVLNSWSKEEVRAVILYEWARGVSGTEIHNRFVEVYGPGVMSKQMVRRWCRTFSDGRQQVEDMPRAGRTALVFIAHGYAEHCLLYEPLAQVLASNNFFVLTHDHVGHGQSEGIRAHIDTFDKFVGDVFCHIDLIRVKYPELDCFICGHSMGGAISILAALKKPAYFKGVVLIGPAVATNPEVTTPWKTTLAKILRWIAPQFPVAALDLSLMCSCPKKVKIMEQDPLRFHGFCKAGFGASLVDACKEIQKRIPSITFPFVIFQGEDDKLCTPEGAVLMYEKAVSEDKAIKIYPSAFHNLLNEPNGVAETVTKEIVNWLCARS</sequence>
<dbReference type="Gene3D" id="1.10.10.1450">
    <property type="match status" value="1"/>
</dbReference>
<evidence type="ECO:0000313" key="3">
    <source>
        <dbReference type="EMBL" id="GFY60104.1"/>
    </source>
</evidence>
<dbReference type="OrthoDB" id="194865at2759"/>
<evidence type="ECO:0000259" key="2">
    <source>
        <dbReference type="Pfam" id="PF17906"/>
    </source>
</evidence>
<keyword evidence="4" id="KW-1185">Reference proteome</keyword>
<dbReference type="PANTHER" id="PTHR11614">
    <property type="entry name" value="PHOSPHOLIPASE-RELATED"/>
    <property type="match status" value="1"/>
</dbReference>